<dbReference type="WBParaSite" id="PSU_v2.g17270.t1">
    <property type="protein sequence ID" value="PSU_v2.g17270.t1"/>
    <property type="gene ID" value="PSU_v2.g17270"/>
</dbReference>
<evidence type="ECO:0000256" key="2">
    <source>
        <dbReference type="SAM" id="SignalP"/>
    </source>
</evidence>
<feature type="signal peptide" evidence="2">
    <location>
        <begin position="1"/>
        <end position="24"/>
    </location>
</feature>
<protein>
    <submittedName>
        <fullName evidence="4">Uncharacterized protein</fullName>
    </submittedName>
</protein>
<keyword evidence="1" id="KW-0472">Membrane</keyword>
<reference evidence="4" key="1">
    <citation type="submission" date="2022-11" db="UniProtKB">
        <authorList>
            <consortium name="WormBaseParasite"/>
        </authorList>
    </citation>
    <scope>IDENTIFICATION</scope>
</reference>
<keyword evidence="2" id="KW-0732">Signal</keyword>
<evidence type="ECO:0000313" key="4">
    <source>
        <dbReference type="WBParaSite" id="PSU_v2.g17270.t1"/>
    </source>
</evidence>
<keyword evidence="3" id="KW-1185">Reference proteome</keyword>
<dbReference type="AlphaFoldDB" id="A0A914YCW1"/>
<sequence length="130" mass="14809">MKCNLLFLVLLFLVAALFINNGNGKELSKNSNDTKPGAKYRELYPWTPEESGSCHCPKTGVCDRLSCVELEYLIDKPEKDEDANYPLRIQKNIMLTIVISCLCSGTALFFHWWNAYTVLFTNDAISNRHD</sequence>
<feature type="transmembrane region" description="Helical" evidence="1">
    <location>
        <begin position="93"/>
        <end position="113"/>
    </location>
</feature>
<dbReference type="Proteomes" id="UP000887577">
    <property type="component" value="Unplaced"/>
</dbReference>
<keyword evidence="1" id="KW-1133">Transmembrane helix</keyword>
<feature type="chain" id="PRO_5036839223" evidence="2">
    <location>
        <begin position="25"/>
        <end position="130"/>
    </location>
</feature>
<name>A0A914YCW1_9BILA</name>
<evidence type="ECO:0000256" key="1">
    <source>
        <dbReference type="SAM" id="Phobius"/>
    </source>
</evidence>
<proteinExistence type="predicted"/>
<organism evidence="3 4">
    <name type="scientific">Panagrolaimus superbus</name>
    <dbReference type="NCBI Taxonomy" id="310955"/>
    <lineage>
        <taxon>Eukaryota</taxon>
        <taxon>Metazoa</taxon>
        <taxon>Ecdysozoa</taxon>
        <taxon>Nematoda</taxon>
        <taxon>Chromadorea</taxon>
        <taxon>Rhabditida</taxon>
        <taxon>Tylenchina</taxon>
        <taxon>Panagrolaimomorpha</taxon>
        <taxon>Panagrolaimoidea</taxon>
        <taxon>Panagrolaimidae</taxon>
        <taxon>Panagrolaimus</taxon>
    </lineage>
</organism>
<keyword evidence="1" id="KW-0812">Transmembrane</keyword>
<evidence type="ECO:0000313" key="3">
    <source>
        <dbReference type="Proteomes" id="UP000887577"/>
    </source>
</evidence>
<accession>A0A914YCW1</accession>